<dbReference type="Proteomes" id="UP000325182">
    <property type="component" value="Unassembled WGS sequence"/>
</dbReference>
<evidence type="ECO:0000313" key="2">
    <source>
        <dbReference type="Proteomes" id="UP000325182"/>
    </source>
</evidence>
<organism evidence="1 2">
    <name type="scientific">Rossellomorea vietnamensis</name>
    <dbReference type="NCBI Taxonomy" id="218284"/>
    <lineage>
        <taxon>Bacteria</taxon>
        <taxon>Bacillati</taxon>
        <taxon>Bacillota</taxon>
        <taxon>Bacilli</taxon>
        <taxon>Bacillales</taxon>
        <taxon>Bacillaceae</taxon>
        <taxon>Rossellomorea</taxon>
    </lineage>
</organism>
<dbReference type="InterPro" id="IPR043519">
    <property type="entry name" value="NT_sf"/>
</dbReference>
<proteinExistence type="predicted"/>
<protein>
    <recommendedName>
        <fullName evidence="3">Polymerase nucleotidyl transferase domain-containing protein</fullName>
    </recommendedName>
</protein>
<accession>A0A5D4MJJ2</accession>
<sequence>MQNWRKALEIFLNDFHYTSDLAGALVCGSFVTGNPSARSDIDVHLILREGKEWRERGNKIVGGYLIEYFCNPPVQIRKYFEEDYNSRTTHAAVQFATGEILWDKEGTVEGLKEEAGVWLGKPFNKIGDIELEFMKYSIWDTLDNLQDMHEKEEAEIMFVYQNSLNILFDQYCRFLSVEEIPFYQVGAYLNDKRYLKKYLKNPFPDEEFSQLFQKAMKISQAGQMTEMYEKLSKYVLSKLGGFSIDGWKMNSQIEN</sequence>
<dbReference type="EMBL" id="VTEG01000001">
    <property type="protein sequence ID" value="TYS01698.1"/>
    <property type="molecule type" value="Genomic_DNA"/>
</dbReference>
<gene>
    <name evidence="1" type="ORF">FZC84_02290</name>
</gene>
<dbReference type="AlphaFoldDB" id="A0A5D4MJJ2"/>
<comment type="caution">
    <text evidence="1">The sequence shown here is derived from an EMBL/GenBank/DDBJ whole genome shotgun (WGS) entry which is preliminary data.</text>
</comment>
<name>A0A5D4MJJ2_9BACI</name>
<evidence type="ECO:0008006" key="3">
    <source>
        <dbReference type="Google" id="ProtNLM"/>
    </source>
</evidence>
<dbReference type="SUPFAM" id="SSF81301">
    <property type="entry name" value="Nucleotidyltransferase"/>
    <property type="match status" value="1"/>
</dbReference>
<dbReference type="Gene3D" id="3.30.460.10">
    <property type="entry name" value="Beta Polymerase, domain 2"/>
    <property type="match status" value="1"/>
</dbReference>
<reference evidence="1 2" key="1">
    <citation type="submission" date="2019-08" db="EMBL/GenBank/DDBJ databases">
        <title>Bacillus genomes from the desert of Cuatro Cienegas, Coahuila.</title>
        <authorList>
            <person name="Olmedo-Alvarez G."/>
        </authorList>
    </citation>
    <scope>NUCLEOTIDE SEQUENCE [LARGE SCALE GENOMIC DNA]</scope>
    <source>
        <strain evidence="1 2">CH128b_4D</strain>
    </source>
</reference>
<evidence type="ECO:0000313" key="1">
    <source>
        <dbReference type="EMBL" id="TYS01698.1"/>
    </source>
</evidence>